<evidence type="ECO:0000313" key="3">
    <source>
        <dbReference type="Proteomes" id="UP001162060"/>
    </source>
</evidence>
<dbReference type="InterPro" id="IPR004875">
    <property type="entry name" value="DDE_SF_endonuclease_dom"/>
</dbReference>
<protein>
    <recommendedName>
        <fullName evidence="1">DDE-1 domain-containing protein</fullName>
    </recommendedName>
</protein>
<gene>
    <name evidence="2" type="ORF">PM001_LOCUS33208</name>
</gene>
<feature type="domain" description="DDE-1" evidence="1">
    <location>
        <begin position="1"/>
        <end position="59"/>
    </location>
</feature>
<dbReference type="Proteomes" id="UP001162060">
    <property type="component" value="Unassembled WGS sequence"/>
</dbReference>
<organism evidence="2 3">
    <name type="scientific">Peronospora matthiolae</name>
    <dbReference type="NCBI Taxonomy" id="2874970"/>
    <lineage>
        <taxon>Eukaryota</taxon>
        <taxon>Sar</taxon>
        <taxon>Stramenopiles</taxon>
        <taxon>Oomycota</taxon>
        <taxon>Peronosporomycetes</taxon>
        <taxon>Peronosporales</taxon>
        <taxon>Peronosporaceae</taxon>
        <taxon>Peronospora</taxon>
    </lineage>
</organism>
<name>A0AAV1VPD6_9STRA</name>
<accession>A0AAV1VPD6</accession>
<dbReference type="AlphaFoldDB" id="A0AAV1VPD6"/>
<dbReference type="Pfam" id="PF03184">
    <property type="entry name" value="DDE_1"/>
    <property type="match status" value="1"/>
</dbReference>
<dbReference type="GO" id="GO:0003676">
    <property type="term" value="F:nucleic acid binding"/>
    <property type="evidence" value="ECO:0007669"/>
    <property type="project" value="InterPro"/>
</dbReference>
<evidence type="ECO:0000313" key="2">
    <source>
        <dbReference type="EMBL" id="CAK7948058.1"/>
    </source>
</evidence>
<dbReference type="EMBL" id="CAKLBY020000391">
    <property type="protein sequence ID" value="CAK7948058.1"/>
    <property type="molecule type" value="Genomic_DNA"/>
</dbReference>
<proteinExistence type="predicted"/>
<sequence>MDAGIIRNFKLKYKAQFLQWLLDIVTAGTGDKMLDVLSAIRMVVKSWAEVRPETIRHCWIHTGIVSGVMAAVLRKQDEPTTIWSVTETWKNGNQTPMQLPPPSQFRVMTTATETKTPYSLIATR</sequence>
<comment type="caution">
    <text evidence="2">The sequence shown here is derived from an EMBL/GenBank/DDBJ whole genome shotgun (WGS) entry which is preliminary data.</text>
</comment>
<evidence type="ECO:0000259" key="1">
    <source>
        <dbReference type="Pfam" id="PF03184"/>
    </source>
</evidence>
<reference evidence="2" key="1">
    <citation type="submission" date="2024-01" db="EMBL/GenBank/DDBJ databases">
        <authorList>
            <person name="Webb A."/>
        </authorList>
    </citation>
    <scope>NUCLEOTIDE SEQUENCE</scope>
    <source>
        <strain evidence="2">Pm1</strain>
    </source>
</reference>